<feature type="transmembrane region" description="Helical" evidence="6">
    <location>
        <begin position="119"/>
        <end position="137"/>
    </location>
</feature>
<dbReference type="EMBL" id="FNPG01000020">
    <property type="protein sequence ID" value="SDY51169.1"/>
    <property type="molecule type" value="Genomic_DNA"/>
</dbReference>
<dbReference type="RefSeq" id="WP_074718073.1">
    <property type="nucleotide sequence ID" value="NZ_FNPG01000020.1"/>
</dbReference>
<evidence type="ECO:0000256" key="2">
    <source>
        <dbReference type="ARBA" id="ARBA00022475"/>
    </source>
</evidence>
<keyword evidence="8" id="KW-1185">Reference proteome</keyword>
<feature type="transmembrane region" description="Helical" evidence="6">
    <location>
        <begin position="54"/>
        <end position="72"/>
    </location>
</feature>
<evidence type="ECO:0000256" key="4">
    <source>
        <dbReference type="ARBA" id="ARBA00022989"/>
    </source>
</evidence>
<gene>
    <name evidence="7" type="ORF">SAMN02910414_01719</name>
</gene>
<feature type="transmembrane region" description="Helical" evidence="6">
    <location>
        <begin position="12"/>
        <end position="42"/>
    </location>
</feature>
<feature type="transmembrane region" description="Helical" evidence="6">
    <location>
        <begin position="79"/>
        <end position="104"/>
    </location>
</feature>
<proteinExistence type="predicted"/>
<keyword evidence="4 6" id="KW-1133">Transmembrane helix</keyword>
<reference evidence="7 8" key="1">
    <citation type="submission" date="2016-10" db="EMBL/GenBank/DDBJ databases">
        <authorList>
            <person name="de Groot N.N."/>
        </authorList>
    </citation>
    <scope>NUCLEOTIDE SEQUENCE [LARGE SCALE GENOMIC DNA]</scope>
    <source>
        <strain evidence="7 8">DSM 14045</strain>
    </source>
</reference>
<accession>A0A1H3KGK9</accession>
<evidence type="ECO:0000313" key="8">
    <source>
        <dbReference type="Proteomes" id="UP000183918"/>
    </source>
</evidence>
<dbReference type="STRING" id="1122142.SAMN02910414_01719"/>
<dbReference type="InterPro" id="IPR051611">
    <property type="entry name" value="ECF_transporter_component"/>
</dbReference>
<dbReference type="Pfam" id="PF02361">
    <property type="entry name" value="CbiQ"/>
    <property type="match status" value="1"/>
</dbReference>
<evidence type="ECO:0000256" key="1">
    <source>
        <dbReference type="ARBA" id="ARBA00004141"/>
    </source>
</evidence>
<keyword evidence="2" id="KW-1003">Cell membrane</keyword>
<evidence type="ECO:0000256" key="3">
    <source>
        <dbReference type="ARBA" id="ARBA00022692"/>
    </source>
</evidence>
<protein>
    <submittedName>
        <fullName evidence="7">Energy-coupling factor transport system permease protein</fullName>
    </submittedName>
</protein>
<name>A0A1H3KGK9_9FIRM</name>
<organism evidence="7 8">
    <name type="scientific">Lachnobacterium bovis DSM 14045</name>
    <dbReference type="NCBI Taxonomy" id="1122142"/>
    <lineage>
        <taxon>Bacteria</taxon>
        <taxon>Bacillati</taxon>
        <taxon>Bacillota</taxon>
        <taxon>Clostridia</taxon>
        <taxon>Lachnospirales</taxon>
        <taxon>Lachnospiraceae</taxon>
        <taxon>Lachnobacterium</taxon>
    </lineage>
</organism>
<keyword evidence="5 6" id="KW-0472">Membrane</keyword>
<dbReference type="PANTHER" id="PTHR34857:SF2">
    <property type="entry name" value="SLL0384 PROTEIN"/>
    <property type="match status" value="1"/>
</dbReference>
<sequence>MIKKIDPRTKLFLLIVINIIMMGGKISGTFTFFRIIMAMIPFLLMVNEKWYRKAAMYFVLYAYSFSMERYILTNIQTTLLIIILFTTGMISRFLASAMMAYYLMKTTTVSEFVTAMEKMHIPMVIVIPFAVMFRFFPTIKEEWHDIRFAMKMRGILTLKRNPFDTLEYALVPLFMSISKIAEELSAASMAKCLTVKGKRTHIVEIGFSFFDFLLFSIGIFELGIFSFFGGIVA</sequence>
<dbReference type="AlphaFoldDB" id="A0A1H3KGK9"/>
<evidence type="ECO:0000256" key="5">
    <source>
        <dbReference type="ARBA" id="ARBA00023136"/>
    </source>
</evidence>
<evidence type="ECO:0000313" key="7">
    <source>
        <dbReference type="EMBL" id="SDY51169.1"/>
    </source>
</evidence>
<evidence type="ECO:0000256" key="6">
    <source>
        <dbReference type="SAM" id="Phobius"/>
    </source>
</evidence>
<dbReference type="Proteomes" id="UP000183918">
    <property type="component" value="Unassembled WGS sequence"/>
</dbReference>
<feature type="transmembrane region" description="Helical" evidence="6">
    <location>
        <begin position="209"/>
        <end position="232"/>
    </location>
</feature>
<dbReference type="GO" id="GO:0005886">
    <property type="term" value="C:plasma membrane"/>
    <property type="evidence" value="ECO:0007669"/>
    <property type="project" value="UniProtKB-ARBA"/>
</dbReference>
<comment type="subcellular location">
    <subcellularLocation>
        <location evidence="1">Membrane</location>
        <topology evidence="1">Multi-pass membrane protein</topology>
    </subcellularLocation>
</comment>
<dbReference type="PANTHER" id="PTHR34857">
    <property type="entry name" value="SLL0384 PROTEIN"/>
    <property type="match status" value="1"/>
</dbReference>
<keyword evidence="3 6" id="KW-0812">Transmembrane</keyword>
<dbReference type="InterPro" id="IPR003339">
    <property type="entry name" value="ABC/ECF_trnsptr_transmembrane"/>
</dbReference>
<dbReference type="CDD" id="cd16914">
    <property type="entry name" value="EcfT"/>
    <property type="match status" value="1"/>
</dbReference>
<dbReference type="OrthoDB" id="3730291at2"/>